<name>A0A9D4T521_RHISA</name>
<dbReference type="VEuPathDB" id="VectorBase:RSAN_040303"/>
<gene>
    <name evidence="2" type="ORF">HPB52_024155</name>
</gene>
<evidence type="ECO:0000313" key="3">
    <source>
        <dbReference type="Proteomes" id="UP000821837"/>
    </source>
</evidence>
<reference evidence="2" key="2">
    <citation type="submission" date="2021-09" db="EMBL/GenBank/DDBJ databases">
        <authorList>
            <person name="Jia N."/>
            <person name="Wang J."/>
            <person name="Shi W."/>
            <person name="Du L."/>
            <person name="Sun Y."/>
            <person name="Zhan W."/>
            <person name="Jiang J."/>
            <person name="Wang Q."/>
            <person name="Zhang B."/>
            <person name="Ji P."/>
            <person name="Sakyi L.B."/>
            <person name="Cui X."/>
            <person name="Yuan T."/>
            <person name="Jiang B."/>
            <person name="Yang W."/>
            <person name="Lam T.T.-Y."/>
            <person name="Chang Q."/>
            <person name="Ding S."/>
            <person name="Wang X."/>
            <person name="Zhu J."/>
            <person name="Ruan X."/>
            <person name="Zhao L."/>
            <person name="Wei J."/>
            <person name="Que T."/>
            <person name="Du C."/>
            <person name="Cheng J."/>
            <person name="Dai P."/>
            <person name="Han X."/>
            <person name="Huang E."/>
            <person name="Gao Y."/>
            <person name="Liu J."/>
            <person name="Shao H."/>
            <person name="Ye R."/>
            <person name="Li L."/>
            <person name="Wei W."/>
            <person name="Wang X."/>
            <person name="Wang C."/>
            <person name="Huo Q."/>
            <person name="Li W."/>
            <person name="Guo W."/>
            <person name="Chen H."/>
            <person name="Chen S."/>
            <person name="Zhou L."/>
            <person name="Zhou L."/>
            <person name="Ni X."/>
            <person name="Tian J."/>
            <person name="Zhou Y."/>
            <person name="Sheng Y."/>
            <person name="Liu T."/>
            <person name="Pan Y."/>
            <person name="Xia L."/>
            <person name="Li J."/>
            <person name="Zhao F."/>
            <person name="Cao W."/>
        </authorList>
    </citation>
    <scope>NUCLEOTIDE SEQUENCE</scope>
    <source>
        <strain evidence="2">Rsan-2018</strain>
        <tissue evidence="2">Larvae</tissue>
    </source>
</reference>
<comment type="caution">
    <text evidence="2">The sequence shown here is derived from an EMBL/GenBank/DDBJ whole genome shotgun (WGS) entry which is preliminary data.</text>
</comment>
<feature type="compositionally biased region" description="Polar residues" evidence="1">
    <location>
        <begin position="1"/>
        <end position="14"/>
    </location>
</feature>
<sequence>MLDSVQPLQITGHSETIAASSSSDDADNSPQPGASPRPATLHQPPQSPQARMPPVKAPAMSPSSAVQPHKPKSSGNASEKPSTGVSSNATPSGWVQGIASGVYNVGAGGAKWVVSTTYNVGATVLGTGATVLGTGTQLARKVVARKDKSKDE</sequence>
<protein>
    <submittedName>
        <fullName evidence="2">Uncharacterized protein</fullName>
    </submittedName>
</protein>
<evidence type="ECO:0000256" key="1">
    <source>
        <dbReference type="SAM" id="MobiDB-lite"/>
    </source>
</evidence>
<dbReference type="AlphaFoldDB" id="A0A9D4T521"/>
<proteinExistence type="predicted"/>
<accession>A0A9D4T521</accession>
<dbReference type="EMBL" id="JABSTV010001248">
    <property type="protein sequence ID" value="KAH7970108.1"/>
    <property type="molecule type" value="Genomic_DNA"/>
</dbReference>
<keyword evidence="3" id="KW-1185">Reference proteome</keyword>
<evidence type="ECO:0000313" key="2">
    <source>
        <dbReference type="EMBL" id="KAH7970108.1"/>
    </source>
</evidence>
<feature type="region of interest" description="Disordered" evidence="1">
    <location>
        <begin position="1"/>
        <end position="95"/>
    </location>
</feature>
<reference evidence="2" key="1">
    <citation type="journal article" date="2020" name="Cell">
        <title>Large-Scale Comparative Analyses of Tick Genomes Elucidate Their Genetic Diversity and Vector Capacities.</title>
        <authorList>
            <consortium name="Tick Genome and Microbiome Consortium (TIGMIC)"/>
            <person name="Jia N."/>
            <person name="Wang J."/>
            <person name="Shi W."/>
            <person name="Du L."/>
            <person name="Sun Y."/>
            <person name="Zhan W."/>
            <person name="Jiang J.F."/>
            <person name="Wang Q."/>
            <person name="Zhang B."/>
            <person name="Ji P."/>
            <person name="Bell-Sakyi L."/>
            <person name="Cui X.M."/>
            <person name="Yuan T.T."/>
            <person name="Jiang B.G."/>
            <person name="Yang W.F."/>
            <person name="Lam T.T."/>
            <person name="Chang Q.C."/>
            <person name="Ding S.J."/>
            <person name="Wang X.J."/>
            <person name="Zhu J.G."/>
            <person name="Ruan X.D."/>
            <person name="Zhao L."/>
            <person name="Wei J.T."/>
            <person name="Ye R.Z."/>
            <person name="Que T.C."/>
            <person name="Du C.H."/>
            <person name="Zhou Y.H."/>
            <person name="Cheng J.X."/>
            <person name="Dai P.F."/>
            <person name="Guo W.B."/>
            <person name="Han X.H."/>
            <person name="Huang E.J."/>
            <person name="Li L.F."/>
            <person name="Wei W."/>
            <person name="Gao Y.C."/>
            <person name="Liu J.Z."/>
            <person name="Shao H.Z."/>
            <person name="Wang X."/>
            <person name="Wang C.C."/>
            <person name="Yang T.C."/>
            <person name="Huo Q.B."/>
            <person name="Li W."/>
            <person name="Chen H.Y."/>
            <person name="Chen S.E."/>
            <person name="Zhou L.G."/>
            <person name="Ni X.B."/>
            <person name="Tian J.H."/>
            <person name="Sheng Y."/>
            <person name="Liu T."/>
            <person name="Pan Y.S."/>
            <person name="Xia L.Y."/>
            <person name="Li J."/>
            <person name="Zhao F."/>
            <person name="Cao W.C."/>
        </authorList>
    </citation>
    <scope>NUCLEOTIDE SEQUENCE</scope>
    <source>
        <strain evidence="2">Rsan-2018</strain>
    </source>
</reference>
<dbReference type="VEuPathDB" id="VectorBase:RSAN_027386"/>
<dbReference type="Proteomes" id="UP000821837">
    <property type="component" value="Unassembled WGS sequence"/>
</dbReference>
<feature type="compositionally biased region" description="Polar residues" evidence="1">
    <location>
        <begin position="73"/>
        <end position="93"/>
    </location>
</feature>
<organism evidence="2 3">
    <name type="scientific">Rhipicephalus sanguineus</name>
    <name type="common">Brown dog tick</name>
    <name type="synonym">Ixodes sanguineus</name>
    <dbReference type="NCBI Taxonomy" id="34632"/>
    <lineage>
        <taxon>Eukaryota</taxon>
        <taxon>Metazoa</taxon>
        <taxon>Ecdysozoa</taxon>
        <taxon>Arthropoda</taxon>
        <taxon>Chelicerata</taxon>
        <taxon>Arachnida</taxon>
        <taxon>Acari</taxon>
        <taxon>Parasitiformes</taxon>
        <taxon>Ixodida</taxon>
        <taxon>Ixodoidea</taxon>
        <taxon>Ixodidae</taxon>
        <taxon>Rhipicephalinae</taxon>
        <taxon>Rhipicephalus</taxon>
        <taxon>Rhipicephalus</taxon>
    </lineage>
</organism>